<feature type="domain" description="NADH dehydrogenase subunit 2 C-terminal" evidence="19">
    <location>
        <begin position="290"/>
        <end position="344"/>
    </location>
</feature>
<dbReference type="GO" id="GO:0005743">
    <property type="term" value="C:mitochondrial inner membrane"/>
    <property type="evidence" value="ECO:0007669"/>
    <property type="project" value="UniProtKB-SubCell"/>
</dbReference>
<keyword evidence="9 17" id="KW-1278">Translocase</keyword>
<evidence type="ECO:0000313" key="20">
    <source>
        <dbReference type="EMBL" id="AOO53833.1"/>
    </source>
</evidence>
<comment type="function">
    <text evidence="17">Core subunit of the mitochondrial membrane respiratory chain NADH dehydrogenase (Complex I) which catalyzes electron transfer from NADH through the respiratory chain, using ubiquinone as an electron acceptor. Essential for the catalytic activity and assembly of complex I.</text>
</comment>
<organism evidence="20">
    <name type="scientific">Anolis imias</name>
    <dbReference type="NCBI Taxonomy" id="141897"/>
    <lineage>
        <taxon>Eukaryota</taxon>
        <taxon>Metazoa</taxon>
        <taxon>Chordata</taxon>
        <taxon>Craniata</taxon>
        <taxon>Vertebrata</taxon>
        <taxon>Euteleostomi</taxon>
        <taxon>Lepidosauria</taxon>
        <taxon>Squamata</taxon>
        <taxon>Bifurcata</taxon>
        <taxon>Unidentata</taxon>
        <taxon>Episquamata</taxon>
        <taxon>Toxicofera</taxon>
        <taxon>Iguania</taxon>
        <taxon>Dactyloidae</taxon>
        <taxon>Anolis</taxon>
    </lineage>
</organism>
<evidence type="ECO:0000256" key="2">
    <source>
        <dbReference type="ARBA" id="ARBA00007012"/>
    </source>
</evidence>
<evidence type="ECO:0000259" key="19">
    <source>
        <dbReference type="Pfam" id="PF06444"/>
    </source>
</evidence>
<dbReference type="PRINTS" id="PR01436">
    <property type="entry name" value="NADHDHGNASE2"/>
</dbReference>
<evidence type="ECO:0000256" key="9">
    <source>
        <dbReference type="ARBA" id="ARBA00022967"/>
    </source>
</evidence>
<feature type="transmembrane region" description="Helical" evidence="17">
    <location>
        <begin position="187"/>
        <end position="220"/>
    </location>
</feature>
<keyword evidence="12 17" id="KW-0520">NAD</keyword>
<keyword evidence="15 17" id="KW-0472">Membrane</keyword>
<evidence type="ECO:0000256" key="8">
    <source>
        <dbReference type="ARBA" id="ARBA00022792"/>
    </source>
</evidence>
<feature type="transmembrane region" description="Helical" evidence="17">
    <location>
        <begin position="274"/>
        <end position="294"/>
    </location>
</feature>
<keyword evidence="11 17" id="KW-1133">Transmembrane helix</keyword>
<name>A0A1C9H8J5_9SAUR</name>
<feature type="transmembrane region" description="Helical" evidence="17">
    <location>
        <begin position="5"/>
        <end position="21"/>
    </location>
</feature>
<accession>A0A1C9H8J5</accession>
<evidence type="ECO:0000256" key="11">
    <source>
        <dbReference type="ARBA" id="ARBA00022989"/>
    </source>
</evidence>
<evidence type="ECO:0000256" key="5">
    <source>
        <dbReference type="ARBA" id="ARBA00022448"/>
    </source>
</evidence>
<evidence type="ECO:0000256" key="14">
    <source>
        <dbReference type="ARBA" id="ARBA00023128"/>
    </source>
</evidence>
<evidence type="ECO:0000256" key="4">
    <source>
        <dbReference type="ARBA" id="ARBA00021008"/>
    </source>
</evidence>
<dbReference type="InterPro" id="IPR001750">
    <property type="entry name" value="ND/Mrp_TM"/>
</dbReference>
<comment type="catalytic activity">
    <reaction evidence="16 17">
        <text>a ubiquinone + NADH + 5 H(+)(in) = a ubiquinol + NAD(+) + 4 H(+)(out)</text>
        <dbReference type="Rhea" id="RHEA:29091"/>
        <dbReference type="Rhea" id="RHEA-COMP:9565"/>
        <dbReference type="Rhea" id="RHEA-COMP:9566"/>
        <dbReference type="ChEBI" id="CHEBI:15378"/>
        <dbReference type="ChEBI" id="CHEBI:16389"/>
        <dbReference type="ChEBI" id="CHEBI:17976"/>
        <dbReference type="ChEBI" id="CHEBI:57540"/>
        <dbReference type="ChEBI" id="CHEBI:57945"/>
        <dbReference type="EC" id="7.1.1.2"/>
    </reaction>
</comment>
<keyword evidence="14 17" id="KW-0496">Mitochondrion</keyword>
<feature type="transmembrane region" description="Helical" evidence="17">
    <location>
        <begin position="323"/>
        <end position="344"/>
    </location>
</feature>
<dbReference type="PANTHER" id="PTHR46552">
    <property type="entry name" value="NADH-UBIQUINONE OXIDOREDUCTASE CHAIN 2"/>
    <property type="match status" value="1"/>
</dbReference>
<geneLocation type="mitochondrion" evidence="20"/>
<dbReference type="EMBL" id="KU980141">
    <property type="protein sequence ID" value="AOO53833.1"/>
    <property type="molecule type" value="Genomic_DNA"/>
</dbReference>
<evidence type="ECO:0000256" key="10">
    <source>
        <dbReference type="ARBA" id="ARBA00022982"/>
    </source>
</evidence>
<evidence type="ECO:0000256" key="6">
    <source>
        <dbReference type="ARBA" id="ARBA00022660"/>
    </source>
</evidence>
<dbReference type="InterPro" id="IPR010933">
    <property type="entry name" value="NADH_DH_su2_C"/>
</dbReference>
<evidence type="ECO:0000256" key="16">
    <source>
        <dbReference type="ARBA" id="ARBA00049551"/>
    </source>
</evidence>
<proteinExistence type="inferred from homology"/>
<feature type="transmembrane region" description="Helical" evidence="17">
    <location>
        <begin position="136"/>
        <end position="167"/>
    </location>
</feature>
<feature type="transmembrane region" description="Helical" evidence="17">
    <location>
        <begin position="232"/>
        <end position="254"/>
    </location>
</feature>
<evidence type="ECO:0000256" key="12">
    <source>
        <dbReference type="ARBA" id="ARBA00023027"/>
    </source>
</evidence>
<keyword evidence="6 17" id="KW-0679">Respiratory chain</keyword>
<dbReference type="Pfam" id="PF06444">
    <property type="entry name" value="NADH_dehy_S2_C"/>
    <property type="match status" value="1"/>
</dbReference>
<feature type="transmembrane region" description="Helical" evidence="17">
    <location>
        <begin position="59"/>
        <end position="76"/>
    </location>
</feature>
<evidence type="ECO:0000256" key="7">
    <source>
        <dbReference type="ARBA" id="ARBA00022692"/>
    </source>
</evidence>
<dbReference type="AlphaFoldDB" id="A0A1C9H8J5"/>
<feature type="domain" description="NADH:quinone oxidoreductase/Mrp antiporter transmembrane" evidence="18">
    <location>
        <begin position="23"/>
        <end position="288"/>
    </location>
</feature>
<dbReference type="InterPro" id="IPR050175">
    <property type="entry name" value="Complex_I_Subunit_2"/>
</dbReference>
<comment type="similarity">
    <text evidence="2 17">Belongs to the complex I subunit 2 family.</text>
</comment>
<keyword evidence="5" id="KW-0813">Transport</keyword>
<feature type="transmembrane region" description="Helical" evidence="17">
    <location>
        <begin position="96"/>
        <end position="115"/>
    </location>
</feature>
<dbReference type="PANTHER" id="PTHR46552:SF1">
    <property type="entry name" value="NADH-UBIQUINONE OXIDOREDUCTASE CHAIN 2"/>
    <property type="match status" value="1"/>
</dbReference>
<evidence type="ECO:0000256" key="3">
    <source>
        <dbReference type="ARBA" id="ARBA00012944"/>
    </source>
</evidence>
<keyword evidence="8 17" id="KW-0999">Mitochondrion inner membrane</keyword>
<comment type="subcellular location">
    <subcellularLocation>
        <location evidence="1 17">Mitochondrion inner membrane</location>
        <topology evidence="1 17">Multi-pass membrane protein</topology>
    </subcellularLocation>
</comment>
<protein>
    <recommendedName>
        <fullName evidence="4 17">NADH-ubiquinone oxidoreductase chain 2</fullName>
        <ecNumber evidence="3 17">7.1.1.2</ecNumber>
    </recommendedName>
</protein>
<dbReference type="Pfam" id="PF00361">
    <property type="entry name" value="Proton_antipo_M"/>
    <property type="match status" value="1"/>
</dbReference>
<keyword evidence="13 17" id="KW-0830">Ubiquinone</keyword>
<dbReference type="GO" id="GO:0006120">
    <property type="term" value="P:mitochondrial electron transport, NADH to ubiquinone"/>
    <property type="evidence" value="ECO:0007669"/>
    <property type="project" value="InterPro"/>
</dbReference>
<evidence type="ECO:0000256" key="1">
    <source>
        <dbReference type="ARBA" id="ARBA00004448"/>
    </source>
</evidence>
<evidence type="ECO:0000259" key="18">
    <source>
        <dbReference type="Pfam" id="PF00361"/>
    </source>
</evidence>
<dbReference type="EC" id="7.1.1.2" evidence="3 17"/>
<dbReference type="GO" id="GO:0008137">
    <property type="term" value="F:NADH dehydrogenase (ubiquinone) activity"/>
    <property type="evidence" value="ECO:0007669"/>
    <property type="project" value="UniProtKB-EC"/>
</dbReference>
<keyword evidence="7 17" id="KW-0812">Transmembrane</keyword>
<evidence type="ECO:0000256" key="17">
    <source>
        <dbReference type="RuleBase" id="RU003403"/>
    </source>
</evidence>
<reference evidence="20" key="1">
    <citation type="journal article" date="2016" name="Am. Nat.">
        <title>Discovery of a Giant Chameleon-Like Lizard (Anolis) on Hispaniola and Its Significance to Understanding Replicated Adaptive Radiations.</title>
        <authorList>
            <person name="Mahler D.L."/>
            <person name="Lambert S.M."/>
            <person name="Geneva A.J."/>
            <person name="Ng J."/>
            <person name="Hedges S.B."/>
            <person name="Losos J.B."/>
            <person name="Glor R.E."/>
        </authorList>
    </citation>
    <scope>NUCLEOTIDE SEQUENCE</scope>
</reference>
<evidence type="ECO:0000256" key="13">
    <source>
        <dbReference type="ARBA" id="ARBA00023075"/>
    </source>
</evidence>
<dbReference type="InterPro" id="IPR003917">
    <property type="entry name" value="NADH_UbQ_OxRdtase_chain2"/>
</dbReference>
<sequence>MSPTIYIIIVSSLATGTIITMTSHHWLMAWIGLEMNTLSIIPIISTMHHPRSTEAATKYFLTQAAASAMILFSSTVNAWQTGTWDITQMTTTPSHILLTAALAMKLGLAPMHFWLPEVLQGSTLTTSLIIVTWQKLAPMSLIFLTINSLSTTVLMTMGLLSSIVGGWGGLNQTQTRKIMAYSSIAHLGWMATVSSIMTSIMIMNLVIYLILTTAMFLTLAQTKSKTIQDATMTWTSSPTMTCVMMMLLLSLGGLPPLTGFLPKWLILKELTAQSLTTVAAIMAMSALLSLFFYLRLAYSTTLTLTPSTTQTKLKWRLKPNTSAFFLSPLSTASILLLPLAPLMLQVSINRW</sequence>
<evidence type="ECO:0000256" key="15">
    <source>
        <dbReference type="ARBA" id="ARBA00023136"/>
    </source>
</evidence>
<keyword evidence="10 17" id="KW-0249">Electron transport</keyword>